<gene>
    <name evidence="1" type="ORF">ACFSCZ_07215</name>
</gene>
<sequence>MKPIILFDGDCNFCDASVQFIIRNDPKGIFQFASLQSDIGQQLLKERNASTDIDSMVLIEGDKVFYKSAAALRISKHLKGLWKLAYILKIVPAPIRNAVYDFVARNRYKWFGHKESCMLPPPEVRARFLS</sequence>
<proteinExistence type="predicted"/>
<dbReference type="Proteomes" id="UP001597301">
    <property type="component" value="Unassembled WGS sequence"/>
</dbReference>
<dbReference type="RefSeq" id="WP_380773159.1">
    <property type="nucleotide sequence ID" value="NZ_JBHUEO010000015.1"/>
</dbReference>
<keyword evidence="2" id="KW-1185">Reference proteome</keyword>
<dbReference type="InterPro" id="IPR052927">
    <property type="entry name" value="DCC_oxidoreductase"/>
</dbReference>
<accession>A0ABW4KK28</accession>
<comment type="caution">
    <text evidence="1">The sequence shown here is derived from an EMBL/GenBank/DDBJ whole genome shotgun (WGS) entry which is preliminary data.</text>
</comment>
<dbReference type="PANTHER" id="PTHR33639:SF2">
    <property type="entry name" value="DUF393 DOMAIN-CONTAINING PROTEIN"/>
    <property type="match status" value="1"/>
</dbReference>
<dbReference type="EMBL" id="JBHUEO010000015">
    <property type="protein sequence ID" value="MFD1706543.1"/>
    <property type="molecule type" value="Genomic_DNA"/>
</dbReference>
<dbReference type="PANTHER" id="PTHR33639">
    <property type="entry name" value="THIOL-DISULFIDE OXIDOREDUCTASE DCC"/>
    <property type="match status" value="1"/>
</dbReference>
<evidence type="ECO:0000313" key="2">
    <source>
        <dbReference type="Proteomes" id="UP001597301"/>
    </source>
</evidence>
<name>A0ABW4KK28_9BACI</name>
<organism evidence="1 2">
    <name type="scientific">Siminovitchia sediminis</name>
    <dbReference type="NCBI Taxonomy" id="1274353"/>
    <lineage>
        <taxon>Bacteria</taxon>
        <taxon>Bacillati</taxon>
        <taxon>Bacillota</taxon>
        <taxon>Bacilli</taxon>
        <taxon>Bacillales</taxon>
        <taxon>Bacillaceae</taxon>
        <taxon>Siminovitchia</taxon>
    </lineage>
</organism>
<dbReference type="Pfam" id="PF04134">
    <property type="entry name" value="DCC1-like"/>
    <property type="match status" value="1"/>
</dbReference>
<protein>
    <submittedName>
        <fullName evidence="1">Thiol-disulfide oxidoreductase DCC family protein</fullName>
    </submittedName>
</protein>
<reference evidence="2" key="1">
    <citation type="journal article" date="2019" name="Int. J. Syst. Evol. Microbiol.">
        <title>The Global Catalogue of Microorganisms (GCM) 10K type strain sequencing project: providing services to taxonomists for standard genome sequencing and annotation.</title>
        <authorList>
            <consortium name="The Broad Institute Genomics Platform"/>
            <consortium name="The Broad Institute Genome Sequencing Center for Infectious Disease"/>
            <person name="Wu L."/>
            <person name="Ma J."/>
        </authorList>
    </citation>
    <scope>NUCLEOTIDE SEQUENCE [LARGE SCALE GENOMIC DNA]</scope>
    <source>
        <strain evidence="2">CGMCC 1.12295</strain>
    </source>
</reference>
<evidence type="ECO:0000313" key="1">
    <source>
        <dbReference type="EMBL" id="MFD1706543.1"/>
    </source>
</evidence>
<dbReference type="InterPro" id="IPR007263">
    <property type="entry name" value="DCC1-like"/>
</dbReference>